<evidence type="ECO:0000313" key="3">
    <source>
        <dbReference type="Proteomes" id="UP000198844"/>
    </source>
</evidence>
<dbReference type="Proteomes" id="UP000198844">
    <property type="component" value="Unassembled WGS sequence"/>
</dbReference>
<keyword evidence="1" id="KW-0472">Membrane</keyword>
<dbReference type="EMBL" id="FPBH01000043">
    <property type="protein sequence ID" value="SFU25869.1"/>
    <property type="molecule type" value="Genomic_DNA"/>
</dbReference>
<name>A0A1I7EPM3_9BURK</name>
<reference evidence="2 3" key="1">
    <citation type="submission" date="2016-10" db="EMBL/GenBank/DDBJ databases">
        <authorList>
            <person name="de Groot N.N."/>
        </authorList>
    </citation>
    <scope>NUCLEOTIDE SEQUENCE [LARGE SCALE GENOMIC DNA]</scope>
    <source>
        <strain evidence="2 3">LMG 27731</strain>
    </source>
</reference>
<accession>A0A1I7EPM3</accession>
<protein>
    <submittedName>
        <fullName evidence="2">Uncharacterized protein</fullName>
    </submittedName>
</protein>
<feature type="transmembrane region" description="Helical" evidence="1">
    <location>
        <begin position="21"/>
        <end position="43"/>
    </location>
</feature>
<sequence length="51" mass="5667">MKTLRTKFKEIALASPEAPPAWIAWALVAVTSAFAWTGVPYLVSFARTLTW</sequence>
<gene>
    <name evidence="2" type="ORF">SAMN05192563_10434</name>
</gene>
<keyword evidence="1" id="KW-1133">Transmembrane helix</keyword>
<evidence type="ECO:0000313" key="2">
    <source>
        <dbReference type="EMBL" id="SFU25869.1"/>
    </source>
</evidence>
<evidence type="ECO:0000256" key="1">
    <source>
        <dbReference type="SAM" id="Phobius"/>
    </source>
</evidence>
<keyword evidence="1" id="KW-0812">Transmembrane</keyword>
<organism evidence="2 3">
    <name type="scientific">Paraburkholderia aspalathi</name>
    <dbReference type="NCBI Taxonomy" id="1324617"/>
    <lineage>
        <taxon>Bacteria</taxon>
        <taxon>Pseudomonadati</taxon>
        <taxon>Pseudomonadota</taxon>
        <taxon>Betaproteobacteria</taxon>
        <taxon>Burkholderiales</taxon>
        <taxon>Burkholderiaceae</taxon>
        <taxon>Paraburkholderia</taxon>
    </lineage>
</organism>
<dbReference type="AlphaFoldDB" id="A0A1I7EPM3"/>
<proteinExistence type="predicted"/>